<keyword evidence="5" id="KW-0904">Protein phosphatase</keyword>
<dbReference type="InterPro" id="IPR001763">
    <property type="entry name" value="Rhodanese-like_dom"/>
</dbReference>
<protein>
    <recommendedName>
        <fullName evidence="2">protein-tyrosine-phosphatase</fullName>
        <ecNumber evidence="2">3.1.3.48</ecNumber>
    </recommendedName>
</protein>
<name>A0A0L0SPF7_ALLM3</name>
<evidence type="ECO:0000256" key="4">
    <source>
        <dbReference type="ARBA" id="ARBA00022801"/>
    </source>
</evidence>
<keyword evidence="6" id="KW-0131">Cell cycle</keyword>
<evidence type="ECO:0000256" key="1">
    <source>
        <dbReference type="ARBA" id="ARBA00011065"/>
    </source>
</evidence>
<dbReference type="GO" id="GO:0005634">
    <property type="term" value="C:nucleus"/>
    <property type="evidence" value="ECO:0007669"/>
    <property type="project" value="TreeGrafter"/>
</dbReference>
<evidence type="ECO:0000256" key="7">
    <source>
        <dbReference type="SAM" id="MobiDB-lite"/>
    </source>
</evidence>
<dbReference type="InterPro" id="IPR000751">
    <property type="entry name" value="MPI_Phosphatase"/>
</dbReference>
<evidence type="ECO:0000259" key="8">
    <source>
        <dbReference type="PROSITE" id="PS50206"/>
    </source>
</evidence>
<reference evidence="10" key="2">
    <citation type="submission" date="2009-11" db="EMBL/GenBank/DDBJ databases">
        <title>The Genome Sequence of Allomyces macrogynus strain ATCC 38327.</title>
        <authorList>
            <consortium name="The Broad Institute Genome Sequencing Platform"/>
            <person name="Russ C."/>
            <person name="Cuomo C."/>
            <person name="Shea T."/>
            <person name="Young S.K."/>
            <person name="Zeng Q."/>
            <person name="Koehrsen M."/>
            <person name="Haas B."/>
            <person name="Borodovsky M."/>
            <person name="Guigo R."/>
            <person name="Alvarado L."/>
            <person name="Berlin A."/>
            <person name="Borenstein D."/>
            <person name="Chen Z."/>
            <person name="Engels R."/>
            <person name="Freedman E."/>
            <person name="Gellesch M."/>
            <person name="Goldberg J."/>
            <person name="Griggs A."/>
            <person name="Gujja S."/>
            <person name="Heiman D."/>
            <person name="Hepburn T."/>
            <person name="Howarth C."/>
            <person name="Jen D."/>
            <person name="Larson L."/>
            <person name="Lewis B."/>
            <person name="Mehta T."/>
            <person name="Park D."/>
            <person name="Pearson M."/>
            <person name="Roberts A."/>
            <person name="Saif S."/>
            <person name="Shenoy N."/>
            <person name="Sisk P."/>
            <person name="Stolte C."/>
            <person name="Sykes S."/>
            <person name="Walk T."/>
            <person name="White J."/>
            <person name="Yandava C."/>
            <person name="Burger G."/>
            <person name="Gray M.W."/>
            <person name="Holland P.W.H."/>
            <person name="King N."/>
            <person name="Lang F.B.F."/>
            <person name="Roger A.J."/>
            <person name="Ruiz-Trillo I."/>
            <person name="Lander E."/>
            <person name="Nusbaum C."/>
        </authorList>
    </citation>
    <scope>NUCLEOTIDE SEQUENCE [LARGE SCALE GENOMIC DNA]</scope>
    <source>
        <strain evidence="10">ATCC 38327</strain>
    </source>
</reference>
<evidence type="ECO:0000256" key="5">
    <source>
        <dbReference type="ARBA" id="ARBA00022912"/>
    </source>
</evidence>
<feature type="compositionally biased region" description="Low complexity" evidence="7">
    <location>
        <begin position="92"/>
        <end position="117"/>
    </location>
</feature>
<dbReference type="AlphaFoldDB" id="A0A0L0SPF7"/>
<dbReference type="EC" id="3.1.3.48" evidence="2"/>
<dbReference type="Gene3D" id="3.40.250.10">
    <property type="entry name" value="Rhodanese-like domain"/>
    <property type="match status" value="1"/>
</dbReference>
<dbReference type="PANTHER" id="PTHR10828">
    <property type="entry name" value="M-PHASE INDUCER PHOSPHATASE DUAL SPECIFICITY PHOSPHATASE CDC25"/>
    <property type="match status" value="1"/>
</dbReference>
<dbReference type="Pfam" id="PF00581">
    <property type="entry name" value="Rhodanese"/>
    <property type="match status" value="1"/>
</dbReference>
<feature type="compositionally biased region" description="Polar residues" evidence="7">
    <location>
        <begin position="35"/>
        <end position="46"/>
    </location>
</feature>
<dbReference type="OrthoDB" id="26523at2759"/>
<dbReference type="SUPFAM" id="SSF52821">
    <property type="entry name" value="Rhodanese/Cell cycle control phosphatase"/>
    <property type="match status" value="1"/>
</dbReference>
<dbReference type="PRINTS" id="PR00716">
    <property type="entry name" value="MPIPHPHTASE"/>
</dbReference>
<reference evidence="9 10" key="1">
    <citation type="submission" date="2009-11" db="EMBL/GenBank/DDBJ databases">
        <title>Annotation of Allomyces macrogynus ATCC 38327.</title>
        <authorList>
            <consortium name="The Broad Institute Genome Sequencing Platform"/>
            <person name="Russ C."/>
            <person name="Cuomo C."/>
            <person name="Burger G."/>
            <person name="Gray M.W."/>
            <person name="Holland P.W.H."/>
            <person name="King N."/>
            <person name="Lang F.B.F."/>
            <person name="Roger A.J."/>
            <person name="Ruiz-Trillo I."/>
            <person name="Young S.K."/>
            <person name="Zeng Q."/>
            <person name="Gargeya S."/>
            <person name="Fitzgerald M."/>
            <person name="Haas B."/>
            <person name="Abouelleil A."/>
            <person name="Alvarado L."/>
            <person name="Arachchi H.M."/>
            <person name="Berlin A."/>
            <person name="Chapman S.B."/>
            <person name="Gearin G."/>
            <person name="Goldberg J."/>
            <person name="Griggs A."/>
            <person name="Gujja S."/>
            <person name="Hansen M."/>
            <person name="Heiman D."/>
            <person name="Howarth C."/>
            <person name="Larimer J."/>
            <person name="Lui A."/>
            <person name="MacDonald P.J.P."/>
            <person name="McCowen C."/>
            <person name="Montmayeur A."/>
            <person name="Murphy C."/>
            <person name="Neiman D."/>
            <person name="Pearson M."/>
            <person name="Priest M."/>
            <person name="Roberts A."/>
            <person name="Saif S."/>
            <person name="Shea T."/>
            <person name="Sisk P."/>
            <person name="Stolte C."/>
            <person name="Sykes S."/>
            <person name="Wortman J."/>
            <person name="Nusbaum C."/>
            <person name="Birren B."/>
        </authorList>
    </citation>
    <scope>NUCLEOTIDE SEQUENCE [LARGE SCALE GENOMIC DNA]</scope>
    <source>
        <strain evidence="9 10">ATCC 38327</strain>
    </source>
</reference>
<keyword evidence="4" id="KW-0378">Hydrolase</keyword>
<keyword evidence="10" id="KW-1185">Reference proteome</keyword>
<feature type="domain" description="Rhodanese" evidence="8">
    <location>
        <begin position="163"/>
        <end position="225"/>
    </location>
</feature>
<dbReference type="PROSITE" id="PS50206">
    <property type="entry name" value="RHODANESE_3"/>
    <property type="match status" value="1"/>
</dbReference>
<keyword evidence="3" id="KW-0132">Cell division</keyword>
<dbReference type="GO" id="GO:0005737">
    <property type="term" value="C:cytoplasm"/>
    <property type="evidence" value="ECO:0007669"/>
    <property type="project" value="TreeGrafter"/>
</dbReference>
<dbReference type="GO" id="GO:0110032">
    <property type="term" value="P:positive regulation of G2/MI transition of meiotic cell cycle"/>
    <property type="evidence" value="ECO:0007669"/>
    <property type="project" value="TreeGrafter"/>
</dbReference>
<evidence type="ECO:0000256" key="6">
    <source>
        <dbReference type="ARBA" id="ARBA00023306"/>
    </source>
</evidence>
<dbReference type="GO" id="GO:0004725">
    <property type="term" value="F:protein tyrosine phosphatase activity"/>
    <property type="evidence" value="ECO:0007669"/>
    <property type="project" value="UniProtKB-EC"/>
</dbReference>
<accession>A0A0L0SPF7</accession>
<evidence type="ECO:0000313" key="9">
    <source>
        <dbReference type="EMBL" id="KNE64367.1"/>
    </source>
</evidence>
<proteinExistence type="inferred from homology"/>
<gene>
    <name evidence="9" type="ORF">AMAG_09393</name>
</gene>
<evidence type="ECO:0000313" key="10">
    <source>
        <dbReference type="Proteomes" id="UP000054350"/>
    </source>
</evidence>
<dbReference type="GO" id="GO:0051301">
    <property type="term" value="P:cell division"/>
    <property type="evidence" value="ECO:0007669"/>
    <property type="project" value="UniProtKB-KW"/>
</dbReference>
<comment type="similarity">
    <text evidence="1">Belongs to the MPI phosphatase family.</text>
</comment>
<dbReference type="eggNOG" id="KOG3772">
    <property type="taxonomic scope" value="Eukaryota"/>
</dbReference>
<feature type="region of interest" description="Disordered" evidence="7">
    <location>
        <begin position="35"/>
        <end position="145"/>
    </location>
</feature>
<sequence>MPWPFAQSPAANHGSDMVVAPGMPLVFSDTSAPTLDLTTPSRSNVNDWAGSSCDEQTPSAPRPIKRSRTSVSRSPMAELAPHHQVHHEHSSSLRALSLESAALHPPSTSTPSSSGTTARLLAPRPSPKPAGPHLLPSKPGKSDSIRRITPETLVNVLERRVAGVTDYKVIDCRFPFEYEGGHIQTAININRFEVLDAMFTKNPTPMHSTVLIFHCEFSSHRAPAMQCTCARRTGFST</sequence>
<dbReference type="GO" id="GO:0010971">
    <property type="term" value="P:positive regulation of G2/M transition of mitotic cell cycle"/>
    <property type="evidence" value="ECO:0007669"/>
    <property type="project" value="TreeGrafter"/>
</dbReference>
<dbReference type="STRING" id="578462.A0A0L0SPF7"/>
<dbReference type="VEuPathDB" id="FungiDB:AMAG_09393"/>
<evidence type="ECO:0000256" key="3">
    <source>
        <dbReference type="ARBA" id="ARBA00022618"/>
    </source>
</evidence>
<dbReference type="Proteomes" id="UP000054350">
    <property type="component" value="Unassembled WGS sequence"/>
</dbReference>
<evidence type="ECO:0000256" key="2">
    <source>
        <dbReference type="ARBA" id="ARBA00013064"/>
    </source>
</evidence>
<organism evidence="9 10">
    <name type="scientific">Allomyces macrogynus (strain ATCC 38327)</name>
    <name type="common">Allomyces javanicus var. macrogynus</name>
    <dbReference type="NCBI Taxonomy" id="578462"/>
    <lineage>
        <taxon>Eukaryota</taxon>
        <taxon>Fungi</taxon>
        <taxon>Fungi incertae sedis</taxon>
        <taxon>Blastocladiomycota</taxon>
        <taxon>Blastocladiomycetes</taxon>
        <taxon>Blastocladiales</taxon>
        <taxon>Blastocladiaceae</taxon>
        <taxon>Allomyces</taxon>
    </lineage>
</organism>
<dbReference type="InterPro" id="IPR036873">
    <property type="entry name" value="Rhodanese-like_dom_sf"/>
</dbReference>
<dbReference type="EMBL" id="GG745344">
    <property type="protein sequence ID" value="KNE64367.1"/>
    <property type="molecule type" value="Genomic_DNA"/>
</dbReference>
<dbReference type="GO" id="GO:0000086">
    <property type="term" value="P:G2/M transition of mitotic cell cycle"/>
    <property type="evidence" value="ECO:0007669"/>
    <property type="project" value="TreeGrafter"/>
</dbReference>
<dbReference type="PANTHER" id="PTHR10828:SF17">
    <property type="entry name" value="PROTEIN-TYROSINE-PHOSPHATASE"/>
    <property type="match status" value="1"/>
</dbReference>